<keyword evidence="2" id="KW-1185">Reference proteome</keyword>
<dbReference type="PANTHER" id="PTHR46111:SF2">
    <property type="entry name" value="SAM-DEPENDENT METHYLTRANSFERASE"/>
    <property type="match status" value="1"/>
</dbReference>
<dbReference type="OrthoDB" id="7061662at2"/>
<dbReference type="AlphaFoldDB" id="A0A254PVG9"/>
<dbReference type="GO" id="GO:0032259">
    <property type="term" value="P:methylation"/>
    <property type="evidence" value="ECO:0007669"/>
    <property type="project" value="UniProtKB-KW"/>
</dbReference>
<name>A0A254PVG9_9BURK</name>
<dbReference type="SUPFAM" id="SSF53790">
    <property type="entry name" value="Tetrapyrrole methylase"/>
    <property type="match status" value="1"/>
</dbReference>
<gene>
    <name evidence="1" type="ORF">CBI30_10375</name>
</gene>
<organism evidence="1 2">
    <name type="scientific">Polynucleobacter aenigmaticus</name>
    <dbReference type="NCBI Taxonomy" id="1743164"/>
    <lineage>
        <taxon>Bacteria</taxon>
        <taxon>Pseudomonadati</taxon>
        <taxon>Pseudomonadota</taxon>
        <taxon>Betaproteobacteria</taxon>
        <taxon>Burkholderiales</taxon>
        <taxon>Burkholderiaceae</taxon>
        <taxon>Polynucleobacter</taxon>
    </lineage>
</organism>
<dbReference type="RefSeq" id="WP_088528225.1">
    <property type="nucleotide sequence ID" value="NZ_NGUO01000021.1"/>
</dbReference>
<sequence length="257" mass="27988">MSSTLGTLFLIPNTLGDDARVEQLPWVLPSETIAQTSKLVHWIVEDAKTARAFLKAVDSVSPLACTIQEMQMSEWRGVARNTKYGDAVKPMDLLKPLMAGNDMGLMSEAGVPGVADPGAELVLAAHKLGAKVKPLVGPSSILLGLMASGLNGQRFAFQGYVPHDAQDRIARLKQLEVESRKLQQTQIWIETPYRNTAMLMACLNTLAPQTLLCLGMDLSLTTETITTLSIADWRKRYPNEAACASLQNRPAVFLLLA</sequence>
<dbReference type="EMBL" id="NGUO01000021">
    <property type="protein sequence ID" value="OWS69276.1"/>
    <property type="molecule type" value="Genomic_DNA"/>
</dbReference>
<accession>A0A254PVG9</accession>
<dbReference type="Gene3D" id="3.30.950.10">
    <property type="entry name" value="Methyltransferase, Cobalt-precorrin-4 Transmethylase, Domain 2"/>
    <property type="match status" value="1"/>
</dbReference>
<dbReference type="CDD" id="cd11649">
    <property type="entry name" value="RsmI_like"/>
    <property type="match status" value="1"/>
</dbReference>
<dbReference type="GO" id="GO:0008168">
    <property type="term" value="F:methyltransferase activity"/>
    <property type="evidence" value="ECO:0007669"/>
    <property type="project" value="UniProtKB-KW"/>
</dbReference>
<evidence type="ECO:0000313" key="2">
    <source>
        <dbReference type="Proteomes" id="UP000198104"/>
    </source>
</evidence>
<evidence type="ECO:0000313" key="1">
    <source>
        <dbReference type="EMBL" id="OWS69276.1"/>
    </source>
</evidence>
<dbReference type="PANTHER" id="PTHR46111">
    <property type="entry name" value="RIBOSOMAL RNA SMALL SUBUNIT METHYLTRANSFERASE I"/>
    <property type="match status" value="1"/>
</dbReference>
<dbReference type="InterPro" id="IPR014776">
    <property type="entry name" value="4pyrrole_Mease_sub2"/>
</dbReference>
<keyword evidence="1" id="KW-0808">Transferase</keyword>
<dbReference type="Gene3D" id="3.40.1010.10">
    <property type="entry name" value="Cobalt-precorrin-4 Transmethylase, Domain 1"/>
    <property type="match status" value="1"/>
</dbReference>
<keyword evidence="1" id="KW-0489">Methyltransferase</keyword>
<comment type="caution">
    <text evidence="1">The sequence shown here is derived from an EMBL/GenBank/DDBJ whole genome shotgun (WGS) entry which is preliminary data.</text>
</comment>
<dbReference type="InterPro" id="IPR035996">
    <property type="entry name" value="4pyrrol_Methylase_sf"/>
</dbReference>
<dbReference type="Proteomes" id="UP000198104">
    <property type="component" value="Unassembled WGS sequence"/>
</dbReference>
<proteinExistence type="predicted"/>
<dbReference type="InterPro" id="IPR014777">
    <property type="entry name" value="4pyrrole_Mease_sub1"/>
</dbReference>
<protein>
    <submittedName>
        <fullName evidence="1">SAM-dependent methyltransferase</fullName>
    </submittedName>
</protein>
<reference evidence="1 2" key="1">
    <citation type="submission" date="2017-05" db="EMBL/GenBank/DDBJ databases">
        <title>Polynucleobacter sp. MWH-K35W1 isolated from the permanently anoxic monimolimnion of a meromictic lake.</title>
        <authorList>
            <person name="Hahn M.W."/>
        </authorList>
    </citation>
    <scope>NUCLEOTIDE SEQUENCE [LARGE SCALE GENOMIC DNA]</scope>
    <source>
        <strain evidence="1 2">MWH-K35W1</strain>
    </source>
</reference>
<dbReference type="InterPro" id="IPR008189">
    <property type="entry name" value="rRNA_ssu_MeTfrase_I"/>
</dbReference>